<dbReference type="Proteomes" id="UP000503820">
    <property type="component" value="Unassembled WGS sequence"/>
</dbReference>
<dbReference type="RefSeq" id="WP_174409371.1">
    <property type="nucleotide sequence ID" value="NZ_BLVP01000007.1"/>
</dbReference>
<evidence type="ECO:0000313" key="1">
    <source>
        <dbReference type="EMBL" id="GFM36708.1"/>
    </source>
</evidence>
<organism evidence="1 2">
    <name type="scientific">Desulfovibrio psychrotolerans</name>
    <dbReference type="NCBI Taxonomy" id="415242"/>
    <lineage>
        <taxon>Bacteria</taxon>
        <taxon>Pseudomonadati</taxon>
        <taxon>Thermodesulfobacteriota</taxon>
        <taxon>Desulfovibrionia</taxon>
        <taxon>Desulfovibrionales</taxon>
        <taxon>Desulfovibrionaceae</taxon>
        <taxon>Desulfovibrio</taxon>
    </lineage>
</organism>
<protein>
    <submittedName>
        <fullName evidence="1">Uncharacterized protein</fullName>
    </submittedName>
</protein>
<sequence length="305" mass="34288">MDSASDIPGSPVAWNGVFLTVPKDWTPATIEPRYISFTRNATATLECKWSPETGTISLPRKRKALERQMKRAEGFTFAPQAIPPHWLRALERLSADFEILPFAHALGTGALCLHRPTNTSLLLNCYIRPDEPQHDLHAVLASLGVSAPGTPVPFAIQDMQFTVPAGYVLQKAEFNPGNTCLRFARERCTLTVQRLTPANVVLQGRPFRAWIQETQDVPLSHIRKDKTTLPQGAHKRYLWRTTPRPSLLQRLTSFRNGLKSARAMQGTAWVADEENKLLLVTHESATTSHCDEQAFRTLWQSVRVF</sequence>
<dbReference type="AlphaFoldDB" id="A0A7J0BSR9"/>
<reference evidence="1 2" key="1">
    <citation type="submission" date="2020-05" db="EMBL/GenBank/DDBJ databases">
        <title>Draft genome sequence of Desulfovibrio psychrotolerans JS1T.</title>
        <authorList>
            <person name="Ueno A."/>
            <person name="Tamazawa S."/>
            <person name="Tamamura S."/>
            <person name="Murakami T."/>
            <person name="Kiyama T."/>
            <person name="Inomata H."/>
            <person name="Amano Y."/>
            <person name="Miyakawa K."/>
            <person name="Tamaki H."/>
            <person name="Naganuma T."/>
            <person name="Kaneko K."/>
        </authorList>
    </citation>
    <scope>NUCLEOTIDE SEQUENCE [LARGE SCALE GENOMIC DNA]</scope>
    <source>
        <strain evidence="1 2">JS1</strain>
    </source>
</reference>
<keyword evidence="2" id="KW-1185">Reference proteome</keyword>
<evidence type="ECO:0000313" key="2">
    <source>
        <dbReference type="Proteomes" id="UP000503820"/>
    </source>
</evidence>
<gene>
    <name evidence="1" type="ORF">DSM19430T_13920</name>
</gene>
<name>A0A7J0BSR9_9BACT</name>
<proteinExistence type="predicted"/>
<accession>A0A7J0BSR9</accession>
<dbReference type="EMBL" id="BLVP01000007">
    <property type="protein sequence ID" value="GFM36708.1"/>
    <property type="molecule type" value="Genomic_DNA"/>
</dbReference>
<comment type="caution">
    <text evidence="1">The sequence shown here is derived from an EMBL/GenBank/DDBJ whole genome shotgun (WGS) entry which is preliminary data.</text>
</comment>